<dbReference type="Gene3D" id="1.20.120.530">
    <property type="entry name" value="GntR ligand-binding domain-like"/>
    <property type="match status" value="1"/>
</dbReference>
<evidence type="ECO:0000256" key="4">
    <source>
        <dbReference type="SAM" id="MobiDB-lite"/>
    </source>
</evidence>
<evidence type="ECO:0000256" key="3">
    <source>
        <dbReference type="ARBA" id="ARBA00023163"/>
    </source>
</evidence>
<dbReference type="PANTHER" id="PTHR43537">
    <property type="entry name" value="TRANSCRIPTIONAL REGULATOR, GNTR FAMILY"/>
    <property type="match status" value="1"/>
</dbReference>
<sequence>MAGRGSDRERRGGRRVLPRGSRPRPSREGIERLPARDRAYHELKFRILEGRLAPGTTLLETEVADLLALSRTPVREALIRLEEEGLVEVKPRHGVTVKAQSLEDIREILDVFSALEVKAAGLLATRGLAAADAAKLSDMLDAMEDHTRSGEIEPWSELDDVFHSEIVALCGNRRLQLTLQQYWGQQYRARVAIVRLRPPPSQSDAEHRAILHAIRDGDERLAMWLHRQHRDRADAALIRLLATQLDVSVAP</sequence>
<dbReference type="InterPro" id="IPR011711">
    <property type="entry name" value="GntR_C"/>
</dbReference>
<reference evidence="6 7" key="1">
    <citation type="submission" date="2017-04" db="EMBL/GenBank/DDBJ databases">
        <authorList>
            <person name="Afonso C.L."/>
            <person name="Miller P.J."/>
            <person name="Scott M.A."/>
            <person name="Spackman E."/>
            <person name="Goraichik I."/>
            <person name="Dimitrov K.M."/>
            <person name="Suarez D.L."/>
            <person name="Swayne D.E."/>
        </authorList>
    </citation>
    <scope>NUCLEOTIDE SEQUENCE [LARGE SCALE GENOMIC DNA]</scope>
    <source>
        <strain evidence="6 7">CGMCC 1.10972</strain>
    </source>
</reference>
<keyword evidence="7" id="KW-1185">Reference proteome</keyword>
<dbReference type="InterPro" id="IPR036390">
    <property type="entry name" value="WH_DNA-bd_sf"/>
</dbReference>
<dbReference type="InterPro" id="IPR008920">
    <property type="entry name" value="TF_FadR/GntR_C"/>
</dbReference>
<gene>
    <name evidence="6" type="ORF">SAMN06297251_12245</name>
</gene>
<dbReference type="Pfam" id="PF00392">
    <property type="entry name" value="GntR"/>
    <property type="match status" value="1"/>
</dbReference>
<evidence type="ECO:0000256" key="1">
    <source>
        <dbReference type="ARBA" id="ARBA00023015"/>
    </source>
</evidence>
<dbReference type="PRINTS" id="PR00035">
    <property type="entry name" value="HTHGNTR"/>
</dbReference>
<dbReference type="EMBL" id="FWXR01000022">
    <property type="protein sequence ID" value="SMD05653.1"/>
    <property type="molecule type" value="Genomic_DNA"/>
</dbReference>
<keyword evidence="3" id="KW-0804">Transcription</keyword>
<dbReference type="Pfam" id="PF07729">
    <property type="entry name" value="FCD"/>
    <property type="match status" value="1"/>
</dbReference>
<protein>
    <submittedName>
        <fullName evidence="6">Transcriptional regulator, GntR family</fullName>
    </submittedName>
</protein>
<dbReference type="RefSeq" id="WP_084412018.1">
    <property type="nucleotide sequence ID" value="NZ_FWXR01000022.1"/>
</dbReference>
<dbReference type="Gene3D" id="1.10.10.10">
    <property type="entry name" value="Winged helix-like DNA-binding domain superfamily/Winged helix DNA-binding domain"/>
    <property type="match status" value="1"/>
</dbReference>
<dbReference type="InterPro" id="IPR036388">
    <property type="entry name" value="WH-like_DNA-bd_sf"/>
</dbReference>
<proteinExistence type="predicted"/>
<dbReference type="OrthoDB" id="8114900at2"/>
<evidence type="ECO:0000256" key="2">
    <source>
        <dbReference type="ARBA" id="ARBA00023125"/>
    </source>
</evidence>
<feature type="domain" description="HTH gntR-type" evidence="5">
    <location>
        <begin position="33"/>
        <end position="100"/>
    </location>
</feature>
<dbReference type="SMART" id="SM00895">
    <property type="entry name" value="FCD"/>
    <property type="match status" value="1"/>
</dbReference>
<dbReference type="AlphaFoldDB" id="A0A1W2E7A2"/>
<dbReference type="Proteomes" id="UP000192656">
    <property type="component" value="Unassembled WGS sequence"/>
</dbReference>
<evidence type="ECO:0000313" key="7">
    <source>
        <dbReference type="Proteomes" id="UP000192656"/>
    </source>
</evidence>
<dbReference type="GO" id="GO:0003677">
    <property type="term" value="F:DNA binding"/>
    <property type="evidence" value="ECO:0007669"/>
    <property type="project" value="UniProtKB-KW"/>
</dbReference>
<dbReference type="InterPro" id="IPR000524">
    <property type="entry name" value="Tscrpt_reg_HTH_GntR"/>
</dbReference>
<dbReference type="PANTHER" id="PTHR43537:SF45">
    <property type="entry name" value="GNTR FAMILY REGULATORY PROTEIN"/>
    <property type="match status" value="1"/>
</dbReference>
<feature type="region of interest" description="Disordered" evidence="4">
    <location>
        <begin position="1"/>
        <end position="33"/>
    </location>
</feature>
<dbReference type="GO" id="GO:0003700">
    <property type="term" value="F:DNA-binding transcription factor activity"/>
    <property type="evidence" value="ECO:0007669"/>
    <property type="project" value="InterPro"/>
</dbReference>
<name>A0A1W2E7A2_9HYPH</name>
<dbReference type="CDD" id="cd07377">
    <property type="entry name" value="WHTH_GntR"/>
    <property type="match status" value="1"/>
</dbReference>
<dbReference type="SUPFAM" id="SSF46785">
    <property type="entry name" value="Winged helix' DNA-binding domain"/>
    <property type="match status" value="1"/>
</dbReference>
<dbReference type="SUPFAM" id="SSF48008">
    <property type="entry name" value="GntR ligand-binding domain-like"/>
    <property type="match status" value="1"/>
</dbReference>
<accession>A0A1W2E7A2</accession>
<feature type="compositionally biased region" description="Basic and acidic residues" evidence="4">
    <location>
        <begin position="1"/>
        <end position="10"/>
    </location>
</feature>
<evidence type="ECO:0000313" key="6">
    <source>
        <dbReference type="EMBL" id="SMD05653.1"/>
    </source>
</evidence>
<dbReference type="STRING" id="937218.SAMN06297251_12245"/>
<dbReference type="SMART" id="SM00345">
    <property type="entry name" value="HTH_GNTR"/>
    <property type="match status" value="1"/>
</dbReference>
<keyword evidence="2" id="KW-0238">DNA-binding</keyword>
<dbReference type="PROSITE" id="PS50949">
    <property type="entry name" value="HTH_GNTR"/>
    <property type="match status" value="1"/>
</dbReference>
<organism evidence="6 7">
    <name type="scientific">Fulvimarina manganoxydans</name>
    <dbReference type="NCBI Taxonomy" id="937218"/>
    <lineage>
        <taxon>Bacteria</taxon>
        <taxon>Pseudomonadati</taxon>
        <taxon>Pseudomonadota</taxon>
        <taxon>Alphaproteobacteria</taxon>
        <taxon>Hyphomicrobiales</taxon>
        <taxon>Aurantimonadaceae</taxon>
        <taxon>Fulvimarina</taxon>
    </lineage>
</organism>
<keyword evidence="1" id="KW-0805">Transcription regulation</keyword>
<evidence type="ECO:0000259" key="5">
    <source>
        <dbReference type="PROSITE" id="PS50949"/>
    </source>
</evidence>
<feature type="compositionally biased region" description="Basic residues" evidence="4">
    <location>
        <begin position="11"/>
        <end position="24"/>
    </location>
</feature>